<proteinExistence type="predicted"/>
<accession>A0A9Q1GEA9</accession>
<evidence type="ECO:0000256" key="1">
    <source>
        <dbReference type="SAM" id="MobiDB-lite"/>
    </source>
</evidence>
<reference evidence="2" key="1">
    <citation type="journal article" date="2023" name="Science">
        <title>Genome structures resolve the early diversification of teleost fishes.</title>
        <authorList>
            <person name="Parey E."/>
            <person name="Louis A."/>
            <person name="Montfort J."/>
            <person name="Bouchez O."/>
            <person name="Roques C."/>
            <person name="Iampietro C."/>
            <person name="Lluch J."/>
            <person name="Castinel A."/>
            <person name="Donnadieu C."/>
            <person name="Desvignes T."/>
            <person name="Floi Bucao C."/>
            <person name="Jouanno E."/>
            <person name="Wen M."/>
            <person name="Mejri S."/>
            <person name="Dirks R."/>
            <person name="Jansen H."/>
            <person name="Henkel C."/>
            <person name="Chen W.J."/>
            <person name="Zahm M."/>
            <person name="Cabau C."/>
            <person name="Klopp C."/>
            <person name="Thompson A.W."/>
            <person name="Robinson-Rechavi M."/>
            <person name="Braasch I."/>
            <person name="Lecointre G."/>
            <person name="Bobe J."/>
            <person name="Postlethwait J.H."/>
            <person name="Berthelot C."/>
            <person name="Roest Crollius H."/>
            <person name="Guiguen Y."/>
        </authorList>
    </citation>
    <scope>NUCLEOTIDE SEQUENCE</scope>
    <source>
        <strain evidence="2">WJC10195</strain>
    </source>
</reference>
<dbReference type="AlphaFoldDB" id="A0A9Q1GEA9"/>
<dbReference type="Proteomes" id="UP001152622">
    <property type="component" value="Chromosome 1"/>
</dbReference>
<comment type="caution">
    <text evidence="2">The sequence shown here is derived from an EMBL/GenBank/DDBJ whole genome shotgun (WGS) entry which is preliminary data.</text>
</comment>
<dbReference type="EMBL" id="JAINUF010000001">
    <property type="protein sequence ID" value="KAJ8382564.1"/>
    <property type="molecule type" value="Genomic_DNA"/>
</dbReference>
<keyword evidence="3" id="KW-1185">Reference proteome</keyword>
<gene>
    <name evidence="2" type="ORF">SKAU_G00033420</name>
</gene>
<protein>
    <submittedName>
        <fullName evidence="2">Uncharacterized protein</fullName>
    </submittedName>
</protein>
<organism evidence="2 3">
    <name type="scientific">Synaphobranchus kaupii</name>
    <name type="common">Kaup's arrowtooth eel</name>
    <dbReference type="NCBI Taxonomy" id="118154"/>
    <lineage>
        <taxon>Eukaryota</taxon>
        <taxon>Metazoa</taxon>
        <taxon>Chordata</taxon>
        <taxon>Craniata</taxon>
        <taxon>Vertebrata</taxon>
        <taxon>Euteleostomi</taxon>
        <taxon>Actinopterygii</taxon>
        <taxon>Neopterygii</taxon>
        <taxon>Teleostei</taxon>
        <taxon>Anguilliformes</taxon>
        <taxon>Synaphobranchidae</taxon>
        <taxon>Synaphobranchus</taxon>
    </lineage>
</organism>
<feature type="region of interest" description="Disordered" evidence="1">
    <location>
        <begin position="45"/>
        <end position="79"/>
    </location>
</feature>
<evidence type="ECO:0000313" key="3">
    <source>
        <dbReference type="Proteomes" id="UP001152622"/>
    </source>
</evidence>
<evidence type="ECO:0000313" key="2">
    <source>
        <dbReference type="EMBL" id="KAJ8382564.1"/>
    </source>
</evidence>
<sequence>MCVYLCPCDECKSAEPIRTRTAVRLGPCVDETSYLLIPEPVKGAARPFDPPPGGRGLKSQVTPGLSPWYEGDSRKGLFD</sequence>
<name>A0A9Q1GEA9_SYNKA</name>